<protein>
    <submittedName>
        <fullName evidence="1">Uncharacterized protein</fullName>
    </submittedName>
</protein>
<organism evidence="1">
    <name type="scientific">Lepeophtheirus salmonis</name>
    <name type="common">Salmon louse</name>
    <name type="synonym">Caligus salmonis</name>
    <dbReference type="NCBI Taxonomy" id="72036"/>
    <lineage>
        <taxon>Eukaryota</taxon>
        <taxon>Metazoa</taxon>
        <taxon>Ecdysozoa</taxon>
        <taxon>Arthropoda</taxon>
        <taxon>Crustacea</taxon>
        <taxon>Multicrustacea</taxon>
        <taxon>Hexanauplia</taxon>
        <taxon>Copepoda</taxon>
        <taxon>Siphonostomatoida</taxon>
        <taxon>Caligidae</taxon>
        <taxon>Lepeophtheirus</taxon>
    </lineage>
</organism>
<proteinExistence type="predicted"/>
<reference evidence="1" key="1">
    <citation type="submission" date="2014-05" db="EMBL/GenBank/DDBJ databases">
        <authorList>
            <person name="Chronopoulou M."/>
        </authorList>
    </citation>
    <scope>NUCLEOTIDE SEQUENCE</scope>
    <source>
        <tissue evidence="1">Whole organism</tissue>
    </source>
</reference>
<evidence type="ECO:0000313" key="1">
    <source>
        <dbReference type="EMBL" id="CDW26356.1"/>
    </source>
</evidence>
<accession>A0A0K2TLR3</accession>
<dbReference type="EMBL" id="HACA01008995">
    <property type="protein sequence ID" value="CDW26356.1"/>
    <property type="molecule type" value="Transcribed_RNA"/>
</dbReference>
<name>A0A0K2TLR3_LEPSM</name>
<dbReference type="AlphaFoldDB" id="A0A0K2TLR3"/>
<sequence>MSCASNSLIGEFLVDIFCYNGYNYQRDNGKI</sequence>